<dbReference type="InterPro" id="IPR013783">
    <property type="entry name" value="Ig-like_fold"/>
</dbReference>
<gene>
    <name evidence="2" type="ORF">P8935_05205</name>
</gene>
<keyword evidence="1" id="KW-0812">Transmembrane</keyword>
<dbReference type="NCBIfam" id="TIGR03803">
    <property type="entry name" value="Gloeo_Verruco"/>
    <property type="match status" value="6"/>
</dbReference>
<proteinExistence type="predicted"/>
<dbReference type="Gene3D" id="2.60.40.10">
    <property type="entry name" value="Immunoglobulins"/>
    <property type="match status" value="1"/>
</dbReference>
<evidence type="ECO:0008006" key="3">
    <source>
        <dbReference type="Google" id="ProtNLM"/>
    </source>
</evidence>
<feature type="transmembrane region" description="Helical" evidence="1">
    <location>
        <begin position="12"/>
        <end position="30"/>
    </location>
</feature>
<evidence type="ECO:0000256" key="1">
    <source>
        <dbReference type="SAM" id="Phobius"/>
    </source>
</evidence>
<dbReference type="RefSeq" id="WP_348263933.1">
    <property type="nucleotide sequence ID" value="NZ_CP121196.1"/>
</dbReference>
<organism evidence="2">
    <name type="scientific">Telmatobacter sp. DSM 110680</name>
    <dbReference type="NCBI Taxonomy" id="3036704"/>
    <lineage>
        <taxon>Bacteria</taxon>
        <taxon>Pseudomonadati</taxon>
        <taxon>Acidobacteriota</taxon>
        <taxon>Terriglobia</taxon>
        <taxon>Terriglobales</taxon>
        <taxon>Acidobacteriaceae</taxon>
        <taxon>Telmatobacter</taxon>
    </lineage>
</organism>
<dbReference type="PROSITE" id="PS51257">
    <property type="entry name" value="PROKAR_LIPOPROTEIN"/>
    <property type="match status" value="1"/>
</dbReference>
<dbReference type="EMBL" id="CP121196">
    <property type="protein sequence ID" value="XBH18710.1"/>
    <property type="molecule type" value="Genomic_DNA"/>
</dbReference>
<evidence type="ECO:0000313" key="2">
    <source>
        <dbReference type="EMBL" id="XBH18710.1"/>
    </source>
</evidence>
<dbReference type="InterPro" id="IPR014756">
    <property type="entry name" value="Ig_E-set"/>
</dbReference>
<accession>A0AAU7DNS7</accession>
<dbReference type="AlphaFoldDB" id="A0AAU7DNS7"/>
<sequence length="1222" mass="123236">MNRNGVGIRHFVQFSIVCIGLFNLVALGIVGCGGGGNSSGGGTPQPTITSVTTACSPSSIVTNQTATCSATVTGTGNYSSTVIWTVSPTGAGTVSSQGIFTPSIAGSATIKATSTQDASKSGTSSITVANPTALTVNITDLPTGTNAKVTVTDPNGALTSVTASQTLNAIPGTYTVAASPVVAGSNTYHATQTTQTTVVVSQATSTVTVDYYNIVPNTTKVLDQAGLQSLTLSPDGTTVSLSSSSEVAASLKAGDVLVSSPATVIPNGLLVKIVSVANSGSIITATVSPATLKDEIIQARFGVDLPFTKAASGAASPQTSMSPKLVKAGVVTSSTALTNPCALAPQVLSLPFAYALPPDQNQNTITASGEVDFCNLHVDFEYSALNLSAKATVNLQQYSNLVVKGQYSTTFDWSQTLDKSDFENQVVCLGNETCQSVLGLPGSIGNALAVITPSITPLVGLTGSASGGLYLGGAEAGSFGAGIQVQNLIASPVFSGTLQQVSYPTGVEGTLDAKGYFGVQAGFQFFGSVTWHVDPRMYVELKADTSANPWWTLWLGDEAYAGITLTVLGFGNDELDTPEYTIYSNQVAQANGTFLGQPTLSSITPPNAMQFGPALTVSLAGSNFVPGAYAAANGSPLPTTFIDPTSVTALIPGSLLATAGTDQISLVNPSPSGESSNPISFTVTGSANWISISPASVSVPAGSIQTFSVIAGAGVSPVWSVQEGSTGGTITSGGVYTAPNQIGTYHVIVASAANPNQSAVATVAIVSGPTISTLHSFNHGTEGANPWGAPIVGSDGNLYGATQAGGNLSCSYISSLNGCGTLYKSDLSGALTTLHSFSGSDGAYPVSSLLEVSNGVFYGTTDFGGSNTSQCVVSGTTVQSGCGTVFKFDSTAGFNSVFSFGPYFSPAGAGPIASFIQANDGTLYGANDVGGSSTCTGSINGQSRSGCGAIFAIKSSSGITGVHTFSGTEGAFPAASLLSQPDGYFYGVTGAGGNTTCSSYDTPGCGTVYQLSSSGTIKTLHSFSSKDGAYPHSSLIRGSDGELYGTTEFGGTTSCSGGAQWSGCGTAFKIDTAGNFSSLHSFSGPDGAYPNGLMLANDGFFYGTTNGGGNSSCTGDFGPGCGTVFRMDSLGNVTVLYTFNGQSDGADPTSAVVQGPDGALYGTAEYGGLYDDGTIYRVSNLNILASNSHGLHSQSIEANPLTPPLERHEHVKFAAPAPPAVP</sequence>
<dbReference type="SUPFAM" id="SSF81296">
    <property type="entry name" value="E set domains"/>
    <property type="match status" value="1"/>
</dbReference>
<name>A0AAU7DNS7_9BACT</name>
<keyword evidence="1" id="KW-0472">Membrane</keyword>
<dbReference type="Gene3D" id="2.60.40.1080">
    <property type="match status" value="1"/>
</dbReference>
<dbReference type="InterPro" id="IPR022519">
    <property type="entry name" value="Gloeo/Verruco_rpt"/>
</dbReference>
<protein>
    <recommendedName>
        <fullName evidence="3">BIG2 domain-containing protein</fullName>
    </recommendedName>
</protein>
<keyword evidence="1" id="KW-1133">Transmembrane helix</keyword>
<reference evidence="2" key="1">
    <citation type="submission" date="2023-03" db="EMBL/GenBank/DDBJ databases">
        <title>Edaphobacter sp.</title>
        <authorList>
            <person name="Huber K.J."/>
            <person name="Papendorf J."/>
            <person name="Pilke C."/>
            <person name="Bunk B."/>
            <person name="Sproeer C."/>
            <person name="Pester M."/>
        </authorList>
    </citation>
    <scope>NUCLEOTIDE SEQUENCE</scope>
    <source>
        <strain evidence="2">DSM 110680</strain>
    </source>
</reference>